<keyword evidence="2" id="KW-0472">Membrane</keyword>
<reference evidence="3" key="1">
    <citation type="submission" date="2024-06" db="EMBL/GenBank/DDBJ databases">
        <title>Genome Sequence of an extremely halophilic archaeon isolated from Permian era halite, Salado Formation, Carlsbad, New Mexico: Halobacterium sp. strain NMX12-1.</title>
        <authorList>
            <person name="Sotoa L."/>
            <person name="DasSarma P."/>
            <person name="Anton B.P."/>
            <person name="Vincze T."/>
            <person name="Verma I."/>
            <person name="Eralp B."/>
            <person name="Powers D.W."/>
            <person name="Dozier B.L."/>
            <person name="Roberts R.J."/>
            <person name="DasSarma S."/>
        </authorList>
    </citation>
    <scope>NUCLEOTIDE SEQUENCE</scope>
    <source>
        <strain evidence="3">NMX12-1</strain>
    </source>
</reference>
<dbReference type="GeneID" id="91108709"/>
<accession>A0AAU8CFB1</accession>
<feature type="transmembrane region" description="Helical" evidence="2">
    <location>
        <begin position="572"/>
        <end position="590"/>
    </location>
</feature>
<evidence type="ECO:0000256" key="2">
    <source>
        <dbReference type="SAM" id="Phobius"/>
    </source>
</evidence>
<feature type="region of interest" description="Disordered" evidence="1">
    <location>
        <begin position="1"/>
        <end position="26"/>
    </location>
</feature>
<proteinExistence type="predicted"/>
<protein>
    <submittedName>
        <fullName evidence="3">BGTF surface domain-containing protein</fullName>
    </submittedName>
</protein>
<evidence type="ECO:0000256" key="1">
    <source>
        <dbReference type="SAM" id="MobiDB-lite"/>
    </source>
</evidence>
<organism evidence="3">
    <name type="scientific">Halobacterium sp. NMX12-1</name>
    <dbReference type="NCBI Taxonomy" id="3166650"/>
    <lineage>
        <taxon>Archaea</taxon>
        <taxon>Methanobacteriati</taxon>
        <taxon>Methanobacteriota</taxon>
        <taxon>Stenosarchaea group</taxon>
        <taxon>Halobacteria</taxon>
        <taxon>Halobacteriales</taxon>
        <taxon>Halobacteriaceae</taxon>
        <taxon>Halobacterium</taxon>
    </lineage>
</organism>
<evidence type="ECO:0000313" key="3">
    <source>
        <dbReference type="EMBL" id="XCF17581.1"/>
    </source>
</evidence>
<keyword evidence="2" id="KW-0812">Transmembrane</keyword>
<sequence>MNGTILRSTQSTAGASSSDGWSQTSYEQPAGDIVTVSLNLSTMTATDGVTAERGSARDHAYIQLGGVSSGFLDVLRVEDADSDGDVTFSINTRTLGTSDSISATASDLVYHSDGDVIRSSVHGRLSTADDSPTFLGPDGSELTGFGEYLAALGLIDSASADRGIDQLRRPLQPGNYSLLASTAGEFRANATSDSRGSAEYTSKPTSPTIEATTIELTKPGLGEMSIQAAPAGPANAAPNHTALVDSATESRTVTATDRIVITAEATGIYGHLVAIEGGFEALSTGFDPGTLSQLETRTGEGVEFAVESTDGPVLRGPGPSDGLESPLEVLDLSTLDATAVTVYADNTAGKLYIVVDPRATDTFALTDDASRNFSAALEYRTDATSPFLFDREDQHIQSYYRGLVGGAGGDVDTPAFPYFEPGENTTATTQFSLVEPRVRFEGTDGWVESGSPVVVDRQSPTHIRGKTNIAPGTDAELQLTSRAANTSFTSLQRSPVSIAPNGTFSGTLDLSEAAVRGTSTLSLLIDGTEVARTELVVVSEVQQTANQSVQTTVVSAESETDAEESGGTTPSLTPLTALIVVAAAFAWLFISRR</sequence>
<gene>
    <name evidence="3" type="ORF">ABSL23_06130</name>
</gene>
<dbReference type="NCBIfam" id="NF045517">
    <property type="entry name" value="halo_surf_dom"/>
    <property type="match status" value="1"/>
</dbReference>
<dbReference type="KEGG" id="hanx:ABSL23_06130"/>
<dbReference type="EMBL" id="CP159204">
    <property type="protein sequence ID" value="XCF17581.1"/>
    <property type="molecule type" value="Genomic_DNA"/>
</dbReference>
<dbReference type="RefSeq" id="WP_157533972.1">
    <property type="nucleotide sequence ID" value="NZ_CP159204.1"/>
</dbReference>
<dbReference type="AlphaFoldDB" id="A0AAU8CFB1"/>
<name>A0AAU8CFB1_9EURY</name>
<keyword evidence="2" id="KW-1133">Transmembrane helix</keyword>